<dbReference type="OrthoDB" id="9767239at2"/>
<sequence>MKRRTGGTRLLATLGKQAARSARRLQRTVAQTVTNPVLRVARQQGQAVSKAMGRAVGKAARQAFTGVVTPAPTPVSKGGGIWEEGLWGFSLGIGSMAQRRYRVFVPPGVSAARPAPLLVLLHGCGQDAASFAACARVATVARDARWVVLMPEQSLQGNAQRCWNWFRPAERGASEAALLMSMVDHACRRYAVLADRVCAFGLSAGGAMAMMLGLRYPDRFAAVGSHSGAAPFSASNASQASRAMRGERAPDIDAARLLLAGRRPPPLLLMHGDEDAVVSYDNATATAAMWLDLVPHGVPAPAALPPKRVRRGTRREMDVLDWQSGARPYLRLVKVEGLRHAWSGGAPGQAFADPAGPDALKIALRFFSVNGRHD</sequence>
<organism evidence="3 4">
    <name type="scientific">Cupriavidus metallidurans</name>
    <dbReference type="NCBI Taxonomy" id="119219"/>
    <lineage>
        <taxon>Bacteria</taxon>
        <taxon>Pseudomonadati</taxon>
        <taxon>Pseudomonadota</taxon>
        <taxon>Betaproteobacteria</taxon>
        <taxon>Burkholderiales</taxon>
        <taxon>Burkholderiaceae</taxon>
        <taxon>Cupriavidus</taxon>
    </lineage>
</organism>
<evidence type="ECO:0000313" key="4">
    <source>
        <dbReference type="Proteomes" id="UP000253772"/>
    </source>
</evidence>
<dbReference type="GO" id="GO:0016787">
    <property type="term" value="F:hydrolase activity"/>
    <property type="evidence" value="ECO:0007669"/>
    <property type="project" value="UniProtKB-KW"/>
</dbReference>
<proteinExistence type="predicted"/>
<dbReference type="Pfam" id="PF10503">
    <property type="entry name" value="Esterase_PHB"/>
    <property type="match status" value="1"/>
</dbReference>
<protein>
    <submittedName>
        <fullName evidence="3">PHB depolymerase family esterase</fullName>
    </submittedName>
</protein>
<dbReference type="EMBL" id="CP037901">
    <property type="protein sequence ID" value="QBP14040.1"/>
    <property type="molecule type" value="Genomic_DNA"/>
</dbReference>
<reference evidence="3 4" key="1">
    <citation type="submission" date="2019-03" db="EMBL/GenBank/DDBJ databases">
        <title>Comparative insights into the high quality Complete genome sequence of highly metal resistant Cupriavidus metallidurans strain BS1 isolated from a gold-copper mine.</title>
        <authorList>
            <person name="Mazhar H.S."/>
            <person name="Rensing C."/>
        </authorList>
    </citation>
    <scope>NUCLEOTIDE SEQUENCE [LARGE SCALE GENOMIC DNA]</scope>
    <source>
        <strain evidence="3 4">BS1</strain>
    </source>
</reference>
<dbReference type="InterPro" id="IPR029058">
    <property type="entry name" value="AB_hydrolase_fold"/>
</dbReference>
<dbReference type="PANTHER" id="PTHR43037">
    <property type="entry name" value="UNNAMED PRODUCT-RELATED"/>
    <property type="match status" value="1"/>
</dbReference>
<dbReference type="RefSeq" id="WP_017515464.1">
    <property type="nucleotide sequence ID" value="NZ_CP037901.1"/>
</dbReference>
<dbReference type="InterPro" id="IPR010126">
    <property type="entry name" value="Esterase_phb"/>
</dbReference>
<evidence type="ECO:0000256" key="1">
    <source>
        <dbReference type="ARBA" id="ARBA00022729"/>
    </source>
</evidence>
<dbReference type="NCBIfam" id="TIGR01840">
    <property type="entry name" value="esterase_phb"/>
    <property type="match status" value="1"/>
</dbReference>
<keyword evidence="1" id="KW-0732">Signal</keyword>
<dbReference type="Proteomes" id="UP000253772">
    <property type="component" value="Chromosome c2"/>
</dbReference>
<accession>A0A482J4Q5</accession>
<dbReference type="Gene3D" id="3.40.50.1820">
    <property type="entry name" value="alpha/beta hydrolase"/>
    <property type="match status" value="1"/>
</dbReference>
<dbReference type="InterPro" id="IPR050955">
    <property type="entry name" value="Plant_Biomass_Hydrol_Est"/>
</dbReference>
<evidence type="ECO:0000256" key="2">
    <source>
        <dbReference type="ARBA" id="ARBA00022801"/>
    </source>
</evidence>
<dbReference type="PANTHER" id="PTHR43037:SF1">
    <property type="entry name" value="BLL1128 PROTEIN"/>
    <property type="match status" value="1"/>
</dbReference>
<dbReference type="GO" id="GO:0005576">
    <property type="term" value="C:extracellular region"/>
    <property type="evidence" value="ECO:0007669"/>
    <property type="project" value="InterPro"/>
</dbReference>
<keyword evidence="2" id="KW-0378">Hydrolase</keyword>
<dbReference type="SUPFAM" id="SSF53474">
    <property type="entry name" value="alpha/beta-Hydrolases"/>
    <property type="match status" value="1"/>
</dbReference>
<gene>
    <name evidence="3" type="ORF">DDF84_031430</name>
</gene>
<dbReference type="AlphaFoldDB" id="A0A482J4Q5"/>
<name>A0A482J4Q5_9BURK</name>
<evidence type="ECO:0000313" key="3">
    <source>
        <dbReference type="EMBL" id="QBP14040.1"/>
    </source>
</evidence>